<sequence>MKKLFLFIVFFIVFIVLFSITAVDSEAKKDSLLVRIFEILRAKIGSGPDEIGAITPPEANPEGPMSFALGNEGEIYILDQLNSRIQVFKNKKCIRTIPLPTETAFLDIELLPGNKIAILDNLIKKSNLYFKLRR</sequence>
<dbReference type="EMBL" id="DSZN01000037">
    <property type="protein sequence ID" value="HGQ85187.1"/>
    <property type="molecule type" value="Genomic_DNA"/>
</dbReference>
<proteinExistence type="predicted"/>
<reference evidence="1" key="1">
    <citation type="journal article" date="2020" name="mSystems">
        <title>Genome- and Community-Level Interaction Insights into Carbon Utilization and Element Cycling Functions of Hydrothermarchaeota in Hydrothermal Sediment.</title>
        <authorList>
            <person name="Zhou Z."/>
            <person name="Liu Y."/>
            <person name="Xu W."/>
            <person name="Pan J."/>
            <person name="Luo Z.H."/>
            <person name="Li M."/>
        </authorList>
    </citation>
    <scope>NUCLEOTIDE SEQUENCE [LARGE SCALE GENOMIC DNA]</scope>
    <source>
        <strain evidence="1">SpSt-6</strain>
    </source>
</reference>
<dbReference type="AlphaFoldDB" id="A0A7C4NZE9"/>
<gene>
    <name evidence="1" type="ORF">ENT66_02090</name>
</gene>
<evidence type="ECO:0008006" key="2">
    <source>
        <dbReference type="Google" id="ProtNLM"/>
    </source>
</evidence>
<accession>A0A7C4NZE9</accession>
<name>A0A7C4NZE9_9BACT</name>
<organism evidence="1">
    <name type="scientific">Thermodesulfobacterium geofontis</name>
    <dbReference type="NCBI Taxonomy" id="1295609"/>
    <lineage>
        <taxon>Bacteria</taxon>
        <taxon>Pseudomonadati</taxon>
        <taxon>Thermodesulfobacteriota</taxon>
        <taxon>Thermodesulfobacteria</taxon>
        <taxon>Thermodesulfobacteriales</taxon>
        <taxon>Thermodesulfobacteriaceae</taxon>
        <taxon>Thermodesulfobacterium</taxon>
    </lineage>
</organism>
<comment type="caution">
    <text evidence="1">The sequence shown here is derived from an EMBL/GenBank/DDBJ whole genome shotgun (WGS) entry which is preliminary data.</text>
</comment>
<protein>
    <recommendedName>
        <fullName evidence="2">6-bladed beta-propeller</fullName>
    </recommendedName>
</protein>
<evidence type="ECO:0000313" key="1">
    <source>
        <dbReference type="EMBL" id="HGQ85187.1"/>
    </source>
</evidence>